<name>A0A2K8SE82_9MOLU</name>
<evidence type="ECO:0000256" key="5">
    <source>
        <dbReference type="ARBA" id="ARBA00022989"/>
    </source>
</evidence>
<dbReference type="KEGG" id="sfz:SFLOR_v1c00690"/>
<feature type="transmembrane region" description="Helical" evidence="7">
    <location>
        <begin position="27"/>
        <end position="46"/>
    </location>
</feature>
<reference evidence="8 9" key="1">
    <citation type="submission" date="2017-12" db="EMBL/GenBank/DDBJ databases">
        <title>Complete genome sequence of Spiroplasma floricola 23-6 (ATCC 29989).</title>
        <authorList>
            <person name="Tsai Y.-M."/>
            <person name="Wu P.-S."/>
            <person name="Lo W.-S."/>
            <person name="Kuo C.-H."/>
        </authorList>
    </citation>
    <scope>NUCLEOTIDE SEQUENCE [LARGE SCALE GENOMIC DNA]</scope>
    <source>
        <strain evidence="8 9">23-6</strain>
    </source>
</reference>
<proteinExistence type="inferred from homology"/>
<keyword evidence="8" id="KW-0449">Lipoprotein</keyword>
<evidence type="ECO:0000256" key="4">
    <source>
        <dbReference type="ARBA" id="ARBA00022692"/>
    </source>
</evidence>
<comment type="similarity">
    <text evidence="1">Belongs to the Lgt family.</text>
</comment>
<feature type="transmembrane region" description="Helical" evidence="7">
    <location>
        <begin position="200"/>
        <end position="222"/>
    </location>
</feature>
<dbReference type="EMBL" id="CP025057">
    <property type="protein sequence ID" value="AUB31130.1"/>
    <property type="molecule type" value="Genomic_DNA"/>
</dbReference>
<dbReference type="GO" id="GO:0008961">
    <property type="term" value="F:phosphatidylglycerol-prolipoprotein diacylglyceryl transferase activity"/>
    <property type="evidence" value="ECO:0007669"/>
    <property type="project" value="InterPro"/>
</dbReference>
<protein>
    <submittedName>
        <fullName evidence="8">Prolipoprotein diacylglyceryl transferase</fullName>
    </submittedName>
</protein>
<dbReference type="Proteomes" id="UP000231823">
    <property type="component" value="Chromosome"/>
</dbReference>
<dbReference type="PANTHER" id="PTHR30589">
    <property type="entry name" value="PROLIPOPROTEIN DIACYLGLYCERYL TRANSFERASE"/>
    <property type="match status" value="1"/>
</dbReference>
<keyword evidence="6 7" id="KW-0472">Membrane</keyword>
<dbReference type="GO" id="GO:0005886">
    <property type="term" value="C:plasma membrane"/>
    <property type="evidence" value="ECO:0007669"/>
    <property type="project" value="InterPro"/>
</dbReference>
<dbReference type="OrthoDB" id="871140at2"/>
<evidence type="ECO:0000313" key="8">
    <source>
        <dbReference type="EMBL" id="AUB31130.1"/>
    </source>
</evidence>
<feature type="transmembrane region" description="Helical" evidence="7">
    <location>
        <begin position="428"/>
        <end position="447"/>
    </location>
</feature>
<evidence type="ECO:0000256" key="7">
    <source>
        <dbReference type="SAM" id="Phobius"/>
    </source>
</evidence>
<organism evidence="8 9">
    <name type="scientific">Spiroplasma floricola 23-6</name>
    <dbReference type="NCBI Taxonomy" id="1336749"/>
    <lineage>
        <taxon>Bacteria</taxon>
        <taxon>Bacillati</taxon>
        <taxon>Mycoplasmatota</taxon>
        <taxon>Mollicutes</taxon>
        <taxon>Entomoplasmatales</taxon>
        <taxon>Spiroplasmataceae</taxon>
        <taxon>Spiroplasma</taxon>
    </lineage>
</organism>
<evidence type="ECO:0000256" key="6">
    <source>
        <dbReference type="ARBA" id="ARBA00023136"/>
    </source>
</evidence>
<evidence type="ECO:0000256" key="1">
    <source>
        <dbReference type="ARBA" id="ARBA00007150"/>
    </source>
</evidence>
<feature type="transmembrane region" description="Helical" evidence="7">
    <location>
        <begin position="127"/>
        <end position="145"/>
    </location>
</feature>
<sequence>MMINFLSNIIWDNGQPIPSDYYDSLKFMYPVLVGIGVFSVIGVSAFKIWKRGIPLKEFVNAIYISLPVGILGASIFGKLGSYGDQWKIYMLLFFWHGGMSIFGGLLCGGTVAFLWFWHKSKVTRVSVYVYADCIVPNILLGQAIGRWGNLFNHEILGRRVDDVSKINWLPDFIWHRLFYLHDLSQPGQPEMTEMQFCEPLFLYESMATLALFILITFVFSNIGKWISKKPWKIDPINFPCKANKTYKSVERDSLDEYPTQIPVKYLIDKDGKVYLSKSWVWKKAYLLYEPKKALVEAEQVKINNQKSIALKAREKYNNMVSKIKQEINSQKAKLDKNKITKNQFKSAKKDIKNNYKNDIKMLKKQKSPLMNFIKRDSKELYNLNNPNNYNVVHCGVLTSIYICGYTFIRFILDPLRNPYELTVKENSILNYLFLTAFLLFGIVLFICSQFIAPKKWREEGWLYEKSY</sequence>
<feature type="transmembrane region" description="Helical" evidence="7">
    <location>
        <begin position="58"/>
        <end position="76"/>
    </location>
</feature>
<evidence type="ECO:0000256" key="2">
    <source>
        <dbReference type="ARBA" id="ARBA00022475"/>
    </source>
</evidence>
<keyword evidence="9" id="KW-1185">Reference proteome</keyword>
<keyword evidence="4 7" id="KW-0812">Transmembrane</keyword>
<feature type="transmembrane region" description="Helical" evidence="7">
    <location>
        <begin position="388"/>
        <end position="408"/>
    </location>
</feature>
<keyword evidence="3 8" id="KW-0808">Transferase</keyword>
<dbReference type="RefSeq" id="WP_100916124.1">
    <property type="nucleotide sequence ID" value="NZ_CP025057.1"/>
</dbReference>
<keyword evidence="2" id="KW-1003">Cell membrane</keyword>
<dbReference type="AlphaFoldDB" id="A0A2K8SE82"/>
<dbReference type="GO" id="GO:0042158">
    <property type="term" value="P:lipoprotein biosynthetic process"/>
    <property type="evidence" value="ECO:0007669"/>
    <property type="project" value="InterPro"/>
</dbReference>
<evidence type="ECO:0000313" key="9">
    <source>
        <dbReference type="Proteomes" id="UP000231823"/>
    </source>
</evidence>
<keyword evidence="5 7" id="KW-1133">Transmembrane helix</keyword>
<dbReference type="Pfam" id="PF01790">
    <property type="entry name" value="LGT"/>
    <property type="match status" value="1"/>
</dbReference>
<evidence type="ECO:0000256" key="3">
    <source>
        <dbReference type="ARBA" id="ARBA00022679"/>
    </source>
</evidence>
<dbReference type="InterPro" id="IPR001640">
    <property type="entry name" value="Lgt"/>
</dbReference>
<dbReference type="PANTHER" id="PTHR30589:SF0">
    <property type="entry name" value="PHOSPHATIDYLGLYCEROL--PROLIPOPROTEIN DIACYLGLYCERYL TRANSFERASE"/>
    <property type="match status" value="1"/>
</dbReference>
<gene>
    <name evidence="8" type="primary">lgt</name>
    <name evidence="8" type="ORF">SFLOR_v1c00690</name>
</gene>
<accession>A0A2K8SE82</accession>
<feature type="transmembrane region" description="Helical" evidence="7">
    <location>
        <begin position="88"/>
        <end position="115"/>
    </location>
</feature>